<dbReference type="PROSITE" id="PS50011">
    <property type="entry name" value="PROTEIN_KINASE_DOM"/>
    <property type="match status" value="1"/>
</dbReference>
<evidence type="ECO:0000256" key="6">
    <source>
        <dbReference type="ARBA" id="ARBA00022840"/>
    </source>
</evidence>
<dbReference type="AlphaFoldDB" id="A0AAN8VDT6"/>
<dbReference type="InterPro" id="IPR000719">
    <property type="entry name" value="Prot_kinase_dom"/>
</dbReference>
<sequence>MQSNSASRLSKDLLFGSEWAKSSTVVAATNNFALENMLDHSGFGSLRQFYLWYVFTPFILPFSPPFLHCDSKAIIHVDQQRKLHLDWRKRFKFIIGIARGMTYLHKESRLKIIHRDLKASNVLLDDTMNLKISDFGMARIFKGNQSQAMTKRVVGTHGYMSPEYVLFWKFSTKSDTFSFGVLLLEIISGKRNNIDYKVLPSLNLVGHVNKELLNTIAHQILSVKSSNFMAEPLFWLEALKCIQVGQLCVQELETDRPAMSDVVSMLENNTNQLPSPKQPGFLLARMGSNLNKNKNKEGPGSINHVTITSVDAR</sequence>
<dbReference type="Proteomes" id="UP001370490">
    <property type="component" value="Unassembled WGS sequence"/>
</dbReference>
<dbReference type="Pfam" id="PF11883">
    <property type="entry name" value="DUF3403"/>
    <property type="match status" value="1"/>
</dbReference>
<evidence type="ECO:0000256" key="1">
    <source>
        <dbReference type="ARBA" id="ARBA00012513"/>
    </source>
</evidence>
<reference evidence="10 11" key="1">
    <citation type="submission" date="2023-12" db="EMBL/GenBank/DDBJ databases">
        <title>A high-quality genome assembly for Dillenia turbinata (Dilleniales).</title>
        <authorList>
            <person name="Chanderbali A."/>
        </authorList>
    </citation>
    <scope>NUCLEOTIDE SEQUENCE [LARGE SCALE GENOMIC DNA]</scope>
    <source>
        <strain evidence="10">LSX21</strain>
        <tissue evidence="10">Leaf</tissue>
    </source>
</reference>
<keyword evidence="6" id="KW-0067">ATP-binding</keyword>
<accession>A0AAN8VDT6</accession>
<evidence type="ECO:0000256" key="7">
    <source>
        <dbReference type="ARBA" id="ARBA00047899"/>
    </source>
</evidence>
<evidence type="ECO:0000259" key="9">
    <source>
        <dbReference type="PROSITE" id="PS50011"/>
    </source>
</evidence>
<dbReference type="SMART" id="SM00220">
    <property type="entry name" value="S_TKc"/>
    <property type="match status" value="1"/>
</dbReference>
<evidence type="ECO:0000313" key="11">
    <source>
        <dbReference type="Proteomes" id="UP001370490"/>
    </source>
</evidence>
<organism evidence="10 11">
    <name type="scientific">Dillenia turbinata</name>
    <dbReference type="NCBI Taxonomy" id="194707"/>
    <lineage>
        <taxon>Eukaryota</taxon>
        <taxon>Viridiplantae</taxon>
        <taxon>Streptophyta</taxon>
        <taxon>Embryophyta</taxon>
        <taxon>Tracheophyta</taxon>
        <taxon>Spermatophyta</taxon>
        <taxon>Magnoliopsida</taxon>
        <taxon>eudicotyledons</taxon>
        <taxon>Gunneridae</taxon>
        <taxon>Pentapetalae</taxon>
        <taxon>Dilleniales</taxon>
        <taxon>Dilleniaceae</taxon>
        <taxon>Dillenia</taxon>
    </lineage>
</organism>
<comment type="catalytic activity">
    <reaction evidence="8">
        <text>L-seryl-[protein] + ATP = O-phospho-L-seryl-[protein] + ADP + H(+)</text>
        <dbReference type="Rhea" id="RHEA:17989"/>
        <dbReference type="Rhea" id="RHEA-COMP:9863"/>
        <dbReference type="Rhea" id="RHEA-COMP:11604"/>
        <dbReference type="ChEBI" id="CHEBI:15378"/>
        <dbReference type="ChEBI" id="CHEBI:29999"/>
        <dbReference type="ChEBI" id="CHEBI:30616"/>
        <dbReference type="ChEBI" id="CHEBI:83421"/>
        <dbReference type="ChEBI" id="CHEBI:456216"/>
        <dbReference type="EC" id="2.7.11.1"/>
    </reaction>
</comment>
<comment type="caution">
    <text evidence="10">The sequence shown here is derived from an EMBL/GenBank/DDBJ whole genome shotgun (WGS) entry which is preliminary data.</text>
</comment>
<evidence type="ECO:0000256" key="8">
    <source>
        <dbReference type="ARBA" id="ARBA00048679"/>
    </source>
</evidence>
<comment type="catalytic activity">
    <reaction evidence="7">
        <text>L-threonyl-[protein] + ATP = O-phospho-L-threonyl-[protein] + ADP + H(+)</text>
        <dbReference type="Rhea" id="RHEA:46608"/>
        <dbReference type="Rhea" id="RHEA-COMP:11060"/>
        <dbReference type="Rhea" id="RHEA-COMP:11605"/>
        <dbReference type="ChEBI" id="CHEBI:15378"/>
        <dbReference type="ChEBI" id="CHEBI:30013"/>
        <dbReference type="ChEBI" id="CHEBI:30616"/>
        <dbReference type="ChEBI" id="CHEBI:61977"/>
        <dbReference type="ChEBI" id="CHEBI:456216"/>
        <dbReference type="EC" id="2.7.11.1"/>
    </reaction>
</comment>
<dbReference type="InterPro" id="IPR011009">
    <property type="entry name" value="Kinase-like_dom_sf"/>
</dbReference>
<dbReference type="PROSITE" id="PS00108">
    <property type="entry name" value="PROTEIN_KINASE_ST"/>
    <property type="match status" value="1"/>
</dbReference>
<dbReference type="FunFam" id="1.10.510.10:FF:001023">
    <property type="entry name" value="Os07g0541700 protein"/>
    <property type="match status" value="1"/>
</dbReference>
<dbReference type="GO" id="GO:0005886">
    <property type="term" value="C:plasma membrane"/>
    <property type="evidence" value="ECO:0007669"/>
    <property type="project" value="TreeGrafter"/>
</dbReference>
<feature type="domain" description="Protein kinase" evidence="9">
    <location>
        <begin position="1"/>
        <end position="281"/>
    </location>
</feature>
<gene>
    <name evidence="10" type="ORF">RJ641_002064</name>
</gene>
<keyword evidence="5 10" id="KW-0418">Kinase</keyword>
<dbReference type="Gene3D" id="1.10.510.10">
    <property type="entry name" value="Transferase(Phosphotransferase) domain 1"/>
    <property type="match status" value="1"/>
</dbReference>
<dbReference type="PANTHER" id="PTHR27002:SF1082">
    <property type="entry name" value="OS06G0693000 PROTEIN"/>
    <property type="match status" value="1"/>
</dbReference>
<dbReference type="Pfam" id="PF07714">
    <property type="entry name" value="PK_Tyr_Ser-Thr"/>
    <property type="match status" value="1"/>
</dbReference>
<keyword evidence="10" id="KW-0675">Receptor</keyword>
<keyword evidence="4" id="KW-0547">Nucleotide-binding</keyword>
<keyword evidence="2" id="KW-0723">Serine/threonine-protein kinase</keyword>
<dbReference type="PANTHER" id="PTHR27002">
    <property type="entry name" value="RECEPTOR-LIKE SERINE/THREONINE-PROTEIN KINASE SD1-8"/>
    <property type="match status" value="1"/>
</dbReference>
<dbReference type="InterPro" id="IPR001245">
    <property type="entry name" value="Ser-Thr/Tyr_kinase_cat_dom"/>
</dbReference>
<evidence type="ECO:0000256" key="4">
    <source>
        <dbReference type="ARBA" id="ARBA00022741"/>
    </source>
</evidence>
<protein>
    <recommendedName>
        <fullName evidence="1">non-specific serine/threonine protein kinase</fullName>
        <ecNumber evidence="1">2.7.11.1</ecNumber>
    </recommendedName>
</protein>
<evidence type="ECO:0000313" key="10">
    <source>
        <dbReference type="EMBL" id="KAK6932440.1"/>
    </source>
</evidence>
<dbReference type="GO" id="GO:0004674">
    <property type="term" value="F:protein serine/threonine kinase activity"/>
    <property type="evidence" value="ECO:0007669"/>
    <property type="project" value="UniProtKB-KW"/>
</dbReference>
<keyword evidence="3" id="KW-0808">Transferase</keyword>
<name>A0AAN8VDT6_9MAGN</name>
<dbReference type="EMBL" id="JBAMMX010000010">
    <property type="protein sequence ID" value="KAK6932440.1"/>
    <property type="molecule type" value="Genomic_DNA"/>
</dbReference>
<dbReference type="GO" id="GO:0005524">
    <property type="term" value="F:ATP binding"/>
    <property type="evidence" value="ECO:0007669"/>
    <property type="project" value="UniProtKB-KW"/>
</dbReference>
<dbReference type="InterPro" id="IPR021820">
    <property type="entry name" value="S-locus_recpt_kinase_C"/>
</dbReference>
<dbReference type="SUPFAM" id="SSF56112">
    <property type="entry name" value="Protein kinase-like (PK-like)"/>
    <property type="match status" value="1"/>
</dbReference>
<dbReference type="InterPro" id="IPR008271">
    <property type="entry name" value="Ser/Thr_kinase_AS"/>
</dbReference>
<evidence type="ECO:0000256" key="3">
    <source>
        <dbReference type="ARBA" id="ARBA00022679"/>
    </source>
</evidence>
<evidence type="ECO:0000256" key="5">
    <source>
        <dbReference type="ARBA" id="ARBA00022777"/>
    </source>
</evidence>
<keyword evidence="11" id="KW-1185">Reference proteome</keyword>
<proteinExistence type="predicted"/>
<dbReference type="EC" id="2.7.11.1" evidence="1"/>
<evidence type="ECO:0000256" key="2">
    <source>
        <dbReference type="ARBA" id="ARBA00022527"/>
    </source>
</evidence>